<keyword evidence="5" id="KW-0732">Signal</keyword>
<feature type="domain" description="Glycoside hydrolase family 5" evidence="6">
    <location>
        <begin position="114"/>
        <end position="312"/>
    </location>
</feature>
<reference evidence="7 8" key="1">
    <citation type="journal article" date="2010" name="Plant Cell">
        <title>The Chlorella variabilis NC64A genome reveals adaptation to photosymbiosis, coevolution with viruses, and cryptic sex.</title>
        <authorList>
            <person name="Blanc G."/>
            <person name="Duncan G."/>
            <person name="Agarkova I."/>
            <person name="Borodovsky M."/>
            <person name="Gurnon J."/>
            <person name="Kuo A."/>
            <person name="Lindquist E."/>
            <person name="Lucas S."/>
            <person name="Pangilinan J."/>
            <person name="Polle J."/>
            <person name="Salamov A."/>
            <person name="Terry A."/>
            <person name="Yamada T."/>
            <person name="Dunigan D.D."/>
            <person name="Grigoriev I.V."/>
            <person name="Claverie J.M."/>
            <person name="Van Etten J.L."/>
        </authorList>
    </citation>
    <scope>NUCLEOTIDE SEQUENCE [LARGE SCALE GENOMIC DNA]</scope>
    <source>
        <strain evidence="7 8">NC64A</strain>
    </source>
</reference>
<accession>E1ZF50</accession>
<proteinExistence type="inferred from homology"/>
<dbReference type="Proteomes" id="UP000008141">
    <property type="component" value="Unassembled WGS sequence"/>
</dbReference>
<dbReference type="GO" id="GO:0004553">
    <property type="term" value="F:hydrolase activity, hydrolyzing O-glycosyl compounds"/>
    <property type="evidence" value="ECO:0007669"/>
    <property type="project" value="InterPro"/>
</dbReference>
<dbReference type="PROSITE" id="PS00659">
    <property type="entry name" value="GLYCOSYL_HYDROL_F5"/>
    <property type="match status" value="1"/>
</dbReference>
<dbReference type="AlphaFoldDB" id="E1ZF50"/>
<keyword evidence="2 4" id="KW-0378">Hydrolase</keyword>
<evidence type="ECO:0000313" key="7">
    <source>
        <dbReference type="EMBL" id="EFN55438.1"/>
    </source>
</evidence>
<dbReference type="InParanoid" id="E1ZF50"/>
<dbReference type="Gene3D" id="3.20.20.80">
    <property type="entry name" value="Glycosidases"/>
    <property type="match status" value="1"/>
</dbReference>
<evidence type="ECO:0000256" key="5">
    <source>
        <dbReference type="SAM" id="SignalP"/>
    </source>
</evidence>
<organism evidence="8">
    <name type="scientific">Chlorella variabilis</name>
    <name type="common">Green alga</name>
    <dbReference type="NCBI Taxonomy" id="554065"/>
    <lineage>
        <taxon>Eukaryota</taxon>
        <taxon>Viridiplantae</taxon>
        <taxon>Chlorophyta</taxon>
        <taxon>core chlorophytes</taxon>
        <taxon>Trebouxiophyceae</taxon>
        <taxon>Chlorellales</taxon>
        <taxon>Chlorellaceae</taxon>
        <taxon>Chlorella clade</taxon>
        <taxon>Chlorella</taxon>
    </lineage>
</organism>
<feature type="signal peptide" evidence="5">
    <location>
        <begin position="1"/>
        <end position="21"/>
    </location>
</feature>
<sequence>MSVPRPVPLLTLLALLGLAQAAPTKLLRSNGTHVLLPSGKPWRGIGVNVMDDYKCGVCWERRTSKEEVVRRISLAVDCLGVSWVRYTIIDGLACDVYDGVTWCKERPASFLESPDRLEALDAAVALAERRGFYIEIALLVSYTFTSPANADKHPPGQPSGWPTAGTARFWRVVAKRYANRPYVFFGIINEPHENYDGKWDKKYTRAAQAVVTAIRGTGAKNMVAVGASRAWARYADSFVKYPIRDANWVAAVHLYLHPEELPPIAQGYCKKHACIVEEFGPATDLGYTLAESKWQLKWLKRQRWPFAGWVWDEVCNPSMLAARDPSSDPCEDGRALRLSRWGAAMRNATGGGRRACSLLV</sequence>
<keyword evidence="3 4" id="KW-0326">Glycosidase</keyword>
<evidence type="ECO:0000256" key="3">
    <source>
        <dbReference type="ARBA" id="ARBA00023295"/>
    </source>
</evidence>
<name>E1ZF50_CHLVA</name>
<evidence type="ECO:0000256" key="2">
    <source>
        <dbReference type="ARBA" id="ARBA00022801"/>
    </source>
</evidence>
<evidence type="ECO:0000256" key="1">
    <source>
        <dbReference type="ARBA" id="ARBA00005641"/>
    </source>
</evidence>
<dbReference type="GO" id="GO:0009251">
    <property type="term" value="P:glucan catabolic process"/>
    <property type="evidence" value="ECO:0007669"/>
    <property type="project" value="TreeGrafter"/>
</dbReference>
<dbReference type="InterPro" id="IPR017853">
    <property type="entry name" value="GH"/>
</dbReference>
<evidence type="ECO:0000259" key="6">
    <source>
        <dbReference type="Pfam" id="PF00150"/>
    </source>
</evidence>
<dbReference type="RefSeq" id="XP_005847540.1">
    <property type="nucleotide sequence ID" value="XM_005847478.1"/>
</dbReference>
<evidence type="ECO:0000256" key="4">
    <source>
        <dbReference type="RuleBase" id="RU361153"/>
    </source>
</evidence>
<comment type="similarity">
    <text evidence="1 4">Belongs to the glycosyl hydrolase 5 (cellulase A) family.</text>
</comment>
<dbReference type="OrthoDB" id="5823761at2759"/>
<dbReference type="KEGG" id="cvr:CHLNCDRAFT_133732"/>
<dbReference type="InterPro" id="IPR018087">
    <property type="entry name" value="Glyco_hydro_5_CS"/>
</dbReference>
<dbReference type="SUPFAM" id="SSF51445">
    <property type="entry name" value="(Trans)glycosidases"/>
    <property type="match status" value="1"/>
</dbReference>
<dbReference type="PANTHER" id="PTHR34142">
    <property type="entry name" value="ENDO-BETA-1,4-GLUCANASE A"/>
    <property type="match status" value="1"/>
</dbReference>
<feature type="chain" id="PRO_5003155887" description="Glycoside hydrolase family 5 domain-containing protein" evidence="5">
    <location>
        <begin position="22"/>
        <end position="360"/>
    </location>
</feature>
<dbReference type="Pfam" id="PF00150">
    <property type="entry name" value="Cellulase"/>
    <property type="match status" value="1"/>
</dbReference>
<dbReference type="InterPro" id="IPR001547">
    <property type="entry name" value="Glyco_hydro_5"/>
</dbReference>
<keyword evidence="8" id="KW-1185">Reference proteome</keyword>
<dbReference type="PANTHER" id="PTHR34142:SF1">
    <property type="entry name" value="GLYCOSIDE HYDROLASE FAMILY 5 DOMAIN-CONTAINING PROTEIN"/>
    <property type="match status" value="1"/>
</dbReference>
<evidence type="ECO:0000313" key="8">
    <source>
        <dbReference type="Proteomes" id="UP000008141"/>
    </source>
</evidence>
<dbReference type="GeneID" id="17355137"/>
<gene>
    <name evidence="7" type="ORF">CHLNCDRAFT_133732</name>
</gene>
<protein>
    <recommendedName>
        <fullName evidence="6">Glycoside hydrolase family 5 domain-containing protein</fullName>
    </recommendedName>
</protein>
<dbReference type="EMBL" id="GL433844">
    <property type="protein sequence ID" value="EFN55438.1"/>
    <property type="molecule type" value="Genomic_DNA"/>
</dbReference>